<dbReference type="OrthoDB" id="6367126at2759"/>
<gene>
    <name evidence="1" type="ORF">E2C01_070135</name>
</gene>
<dbReference type="PANTHER" id="PTHR33776:SF3">
    <property type="entry name" value="PHD-TYPE DOMAIN-CONTAINING PROTEIN"/>
    <property type="match status" value="1"/>
</dbReference>
<comment type="caution">
    <text evidence="1">The sequence shown here is derived from an EMBL/GenBank/DDBJ whole genome shotgun (WGS) entry which is preliminary data.</text>
</comment>
<evidence type="ECO:0000313" key="1">
    <source>
        <dbReference type="EMBL" id="MPC75741.1"/>
    </source>
</evidence>
<name>A0A5B7HRX1_PORTR</name>
<organism evidence="1 2">
    <name type="scientific">Portunus trituberculatus</name>
    <name type="common">Swimming crab</name>
    <name type="synonym">Neptunus trituberculatus</name>
    <dbReference type="NCBI Taxonomy" id="210409"/>
    <lineage>
        <taxon>Eukaryota</taxon>
        <taxon>Metazoa</taxon>
        <taxon>Ecdysozoa</taxon>
        <taxon>Arthropoda</taxon>
        <taxon>Crustacea</taxon>
        <taxon>Multicrustacea</taxon>
        <taxon>Malacostraca</taxon>
        <taxon>Eumalacostraca</taxon>
        <taxon>Eucarida</taxon>
        <taxon>Decapoda</taxon>
        <taxon>Pleocyemata</taxon>
        <taxon>Brachyura</taxon>
        <taxon>Eubrachyura</taxon>
        <taxon>Portunoidea</taxon>
        <taxon>Portunidae</taxon>
        <taxon>Portuninae</taxon>
        <taxon>Portunus</taxon>
    </lineage>
</organism>
<dbReference type="Proteomes" id="UP000324222">
    <property type="component" value="Unassembled WGS sequence"/>
</dbReference>
<protein>
    <recommendedName>
        <fullName evidence="3">Endonuclease/exonuclease/phosphatase domain-containing protein</fullName>
    </recommendedName>
</protein>
<dbReference type="Gene3D" id="3.60.10.10">
    <property type="entry name" value="Endonuclease/exonuclease/phosphatase"/>
    <property type="match status" value="1"/>
</dbReference>
<dbReference type="AlphaFoldDB" id="A0A5B7HRX1"/>
<proteinExistence type="predicted"/>
<evidence type="ECO:0008006" key="3">
    <source>
        <dbReference type="Google" id="ProtNLM"/>
    </source>
</evidence>
<evidence type="ECO:0000313" key="2">
    <source>
        <dbReference type="Proteomes" id="UP000324222"/>
    </source>
</evidence>
<dbReference type="PANTHER" id="PTHR33776">
    <property type="entry name" value="ENDO/EXONUCLEASE/PHOSPHATASE DOMAIN-CONTAINING PROTEIN"/>
    <property type="match status" value="1"/>
</dbReference>
<reference evidence="1 2" key="1">
    <citation type="submission" date="2019-05" db="EMBL/GenBank/DDBJ databases">
        <title>Another draft genome of Portunus trituberculatus and its Hox gene families provides insights of decapod evolution.</title>
        <authorList>
            <person name="Jeong J.-H."/>
            <person name="Song I."/>
            <person name="Kim S."/>
            <person name="Choi T."/>
            <person name="Kim D."/>
            <person name="Ryu S."/>
            <person name="Kim W."/>
        </authorList>
    </citation>
    <scope>NUCLEOTIDE SEQUENCE [LARGE SCALE GENOMIC DNA]</scope>
    <source>
        <tissue evidence="1">Muscle</tissue>
    </source>
</reference>
<sequence>MFFKIWAQHQTVLLCVCYRPQWHGNETIAFLQSHLDELLQQNTCNHVIIVGDMNQHLVARSFEELLTVHGLSNYIDFPTHTSGSSLDPVDSDLPDSAVTCTPLSAVGSSDYVAVLSVIQVAPQRDDAITRTNWLWGKVDWKGLCNTVQQTPWSSILIGDINNQVHTFTRTLLKNQERYVPCHSYTVKPLDQPWFGYQYRVAADEKSHAWKLYSRHATQFNKERYKHARAAM</sequence>
<dbReference type="SUPFAM" id="SSF56219">
    <property type="entry name" value="DNase I-like"/>
    <property type="match status" value="1"/>
</dbReference>
<dbReference type="InterPro" id="IPR036691">
    <property type="entry name" value="Endo/exonu/phosph_ase_sf"/>
</dbReference>
<accession>A0A5B7HRX1</accession>
<dbReference type="EMBL" id="VSRR010041775">
    <property type="protein sequence ID" value="MPC75741.1"/>
    <property type="molecule type" value="Genomic_DNA"/>
</dbReference>
<keyword evidence="2" id="KW-1185">Reference proteome</keyword>